<gene>
    <name evidence="1" type="ORF">VNO77_49214</name>
</gene>
<evidence type="ECO:0000313" key="2">
    <source>
        <dbReference type="Proteomes" id="UP001367508"/>
    </source>
</evidence>
<name>A0AAN9PFU4_CANGL</name>
<proteinExistence type="predicted"/>
<accession>A0AAN9PFU4</accession>
<keyword evidence="2" id="KW-1185">Reference proteome</keyword>
<reference evidence="1 2" key="1">
    <citation type="submission" date="2024-01" db="EMBL/GenBank/DDBJ databases">
        <title>The genomes of 5 underutilized Papilionoideae crops provide insights into root nodulation and disease resistanc.</title>
        <authorList>
            <person name="Jiang F."/>
        </authorList>
    </citation>
    <scope>NUCLEOTIDE SEQUENCE [LARGE SCALE GENOMIC DNA]</scope>
    <source>
        <strain evidence="1">LVBAO_FW01</strain>
        <tissue evidence="1">Leaves</tissue>
    </source>
</reference>
<dbReference type="EMBL" id="JAYMYQ010000055">
    <property type="protein sequence ID" value="KAK7296973.1"/>
    <property type="molecule type" value="Genomic_DNA"/>
</dbReference>
<comment type="caution">
    <text evidence="1">The sequence shown here is derived from an EMBL/GenBank/DDBJ whole genome shotgun (WGS) entry which is preliminary data.</text>
</comment>
<dbReference type="Proteomes" id="UP001367508">
    <property type="component" value="Unassembled WGS sequence"/>
</dbReference>
<organism evidence="1 2">
    <name type="scientific">Canavalia gladiata</name>
    <name type="common">Sword bean</name>
    <name type="synonym">Dolichos gladiatus</name>
    <dbReference type="NCBI Taxonomy" id="3824"/>
    <lineage>
        <taxon>Eukaryota</taxon>
        <taxon>Viridiplantae</taxon>
        <taxon>Streptophyta</taxon>
        <taxon>Embryophyta</taxon>
        <taxon>Tracheophyta</taxon>
        <taxon>Spermatophyta</taxon>
        <taxon>Magnoliopsida</taxon>
        <taxon>eudicotyledons</taxon>
        <taxon>Gunneridae</taxon>
        <taxon>Pentapetalae</taxon>
        <taxon>rosids</taxon>
        <taxon>fabids</taxon>
        <taxon>Fabales</taxon>
        <taxon>Fabaceae</taxon>
        <taxon>Papilionoideae</taxon>
        <taxon>50 kb inversion clade</taxon>
        <taxon>NPAAA clade</taxon>
        <taxon>indigoferoid/millettioid clade</taxon>
        <taxon>Phaseoleae</taxon>
        <taxon>Canavalia</taxon>
    </lineage>
</organism>
<protein>
    <submittedName>
        <fullName evidence="1">Uncharacterized protein</fullName>
    </submittedName>
</protein>
<dbReference type="AlphaFoldDB" id="A0AAN9PFU4"/>
<sequence length="190" mass="21594">MYCSTKSYTNLLASIVDMQQSAPLNTMHANQILSYAMQAGNDNKLNKVLEHRIQHGLKDVDNSSVALKHQIINDKVLVNLKRERTALNEANNLVFETALAFMKDPSLEKVNDESLTKTLQCIKNLNCERSAKIDFVRSTKENVLAFVPESQKFSVEKQIVSKHREIERDSTTTQKVVLKSTIENSFNPQR</sequence>
<evidence type="ECO:0000313" key="1">
    <source>
        <dbReference type="EMBL" id="KAK7296973.1"/>
    </source>
</evidence>